<protein>
    <submittedName>
        <fullName evidence="2">Uncharacterized protein</fullName>
    </submittedName>
</protein>
<gene>
    <name evidence="2" type="ORF">EDB81DRAFT_646640</name>
</gene>
<dbReference type="Proteomes" id="UP000738349">
    <property type="component" value="Unassembled WGS sequence"/>
</dbReference>
<dbReference type="EMBL" id="JAGMUV010000005">
    <property type="protein sequence ID" value="KAH7155908.1"/>
    <property type="molecule type" value="Genomic_DNA"/>
</dbReference>
<name>A0A9P9F9I6_9HYPO</name>
<dbReference type="OrthoDB" id="16820at2759"/>
<keyword evidence="3" id="KW-1185">Reference proteome</keyword>
<evidence type="ECO:0000313" key="2">
    <source>
        <dbReference type="EMBL" id="KAH7155908.1"/>
    </source>
</evidence>
<accession>A0A9P9F9I6</accession>
<feature type="transmembrane region" description="Helical" evidence="1">
    <location>
        <begin position="75"/>
        <end position="97"/>
    </location>
</feature>
<keyword evidence="1" id="KW-1133">Transmembrane helix</keyword>
<feature type="transmembrane region" description="Helical" evidence="1">
    <location>
        <begin position="133"/>
        <end position="154"/>
    </location>
</feature>
<proteinExistence type="predicted"/>
<feature type="transmembrane region" description="Helical" evidence="1">
    <location>
        <begin position="192"/>
        <end position="210"/>
    </location>
</feature>
<feature type="transmembrane region" description="Helical" evidence="1">
    <location>
        <begin position="222"/>
        <end position="244"/>
    </location>
</feature>
<feature type="non-terminal residue" evidence="2">
    <location>
        <position position="1"/>
    </location>
</feature>
<organism evidence="2 3">
    <name type="scientific">Dactylonectria macrodidyma</name>
    <dbReference type="NCBI Taxonomy" id="307937"/>
    <lineage>
        <taxon>Eukaryota</taxon>
        <taxon>Fungi</taxon>
        <taxon>Dikarya</taxon>
        <taxon>Ascomycota</taxon>
        <taxon>Pezizomycotina</taxon>
        <taxon>Sordariomycetes</taxon>
        <taxon>Hypocreomycetidae</taxon>
        <taxon>Hypocreales</taxon>
        <taxon>Nectriaceae</taxon>
        <taxon>Dactylonectria</taxon>
    </lineage>
</organism>
<keyword evidence="1" id="KW-0472">Membrane</keyword>
<keyword evidence="1" id="KW-0812">Transmembrane</keyword>
<sequence>PSLFGAVYQILGDGRIAPLYNLASIFTHVKHHSFGTVASQPVTKEVAKALIPRLALGYILPTIAMFGPLQNKNTWQGFVALWQPFPLLVGILTGWLSRLSSKRMVPRSDVASTKQAEQRTRPRRNATQSSLRLTYAVGTTASTLVHFWTIYRIWKDPELSLSQVFGRLGGLLSGSHAADPQDAILVFLQKDIFLTVTSILVQSVYQIFHLRALGYITTKEAGIASAISISAQGIIGLAAAHIGLC</sequence>
<dbReference type="AlphaFoldDB" id="A0A9P9F9I6"/>
<evidence type="ECO:0000256" key="1">
    <source>
        <dbReference type="SAM" id="Phobius"/>
    </source>
</evidence>
<evidence type="ECO:0000313" key="3">
    <source>
        <dbReference type="Proteomes" id="UP000738349"/>
    </source>
</evidence>
<comment type="caution">
    <text evidence="2">The sequence shown here is derived from an EMBL/GenBank/DDBJ whole genome shotgun (WGS) entry which is preliminary data.</text>
</comment>
<reference evidence="2" key="1">
    <citation type="journal article" date="2021" name="Nat. Commun.">
        <title>Genetic determinants of endophytism in the Arabidopsis root mycobiome.</title>
        <authorList>
            <person name="Mesny F."/>
            <person name="Miyauchi S."/>
            <person name="Thiergart T."/>
            <person name="Pickel B."/>
            <person name="Atanasova L."/>
            <person name="Karlsson M."/>
            <person name="Huettel B."/>
            <person name="Barry K.W."/>
            <person name="Haridas S."/>
            <person name="Chen C."/>
            <person name="Bauer D."/>
            <person name="Andreopoulos W."/>
            <person name="Pangilinan J."/>
            <person name="LaButti K."/>
            <person name="Riley R."/>
            <person name="Lipzen A."/>
            <person name="Clum A."/>
            <person name="Drula E."/>
            <person name="Henrissat B."/>
            <person name="Kohler A."/>
            <person name="Grigoriev I.V."/>
            <person name="Martin F.M."/>
            <person name="Hacquard S."/>
        </authorList>
    </citation>
    <scope>NUCLEOTIDE SEQUENCE</scope>
    <source>
        <strain evidence="2">MPI-CAGE-AT-0147</strain>
    </source>
</reference>